<sequence>MASFNVQSLKPDIEAILSLADRSSVSAKAVRKSLQAKYPDLDVKAHKAEIDALTTAIFTAEASGEDDADDVKPTVTSPKPKLPNFTKVKRARSPSSTADYLSDGVPASSPAFALASTSAPRTKPAKPELTDEELARQLQGEFEAQARGRSTRNGGTTATTKKRATGKKSKRGGSDDEGGKKKKRKKSYTGFNKLHILSDELADICEAPALGRPGITKALWKYIKANGLQDPAKKTDILPDEKLKLVLPFSRINSFTMAKHIGPHLYPFDPVEHAHLIPPSESDLSDSGSDGEDSKRKIKTGTPSSSAGVTKANGRTKSAAEVDSADDED</sequence>
<keyword evidence="5" id="KW-1185">Reference proteome</keyword>
<feature type="region of interest" description="Disordered" evidence="1">
    <location>
        <begin position="62"/>
        <end position="105"/>
    </location>
</feature>
<dbReference type="Gene3D" id="1.10.245.10">
    <property type="entry name" value="SWIB/MDM2 domain"/>
    <property type="match status" value="1"/>
</dbReference>
<evidence type="ECO:0000313" key="5">
    <source>
        <dbReference type="Proteomes" id="UP000237144"/>
    </source>
</evidence>
<dbReference type="InterPro" id="IPR014876">
    <property type="entry name" value="DEK_C"/>
</dbReference>
<evidence type="ECO:0000259" key="3">
    <source>
        <dbReference type="PROSITE" id="PS51998"/>
    </source>
</evidence>
<name>A0A2S5BH54_9BASI</name>
<feature type="domain" description="DEK-C" evidence="3">
    <location>
        <begin position="3"/>
        <end position="59"/>
    </location>
</feature>
<feature type="domain" description="DM2" evidence="2">
    <location>
        <begin position="190"/>
        <end position="267"/>
    </location>
</feature>
<feature type="compositionally biased region" description="Low complexity" evidence="1">
    <location>
        <begin position="147"/>
        <end position="159"/>
    </location>
</feature>
<comment type="caution">
    <text evidence="4">The sequence shown here is derived from an EMBL/GenBank/DDBJ whole genome shotgun (WGS) entry which is preliminary data.</text>
</comment>
<dbReference type="PROSITE" id="PS51998">
    <property type="entry name" value="DEK_C"/>
    <property type="match status" value="1"/>
</dbReference>
<feature type="compositionally biased region" description="Polar residues" evidence="1">
    <location>
        <begin position="301"/>
        <end position="316"/>
    </location>
</feature>
<dbReference type="CDD" id="cd10567">
    <property type="entry name" value="SWIB-MDM2_like"/>
    <property type="match status" value="1"/>
</dbReference>
<evidence type="ECO:0000313" key="4">
    <source>
        <dbReference type="EMBL" id="POY76092.1"/>
    </source>
</evidence>
<accession>A0A2S5BH54</accession>
<dbReference type="PANTHER" id="PTHR13844">
    <property type="entry name" value="SWI/SNF-RELATED MATRIX-ASSOCIATED ACTIN-DEPENDENT REGULATOR OF CHROMATIN SUBFAMILY D"/>
    <property type="match status" value="1"/>
</dbReference>
<protein>
    <submittedName>
        <fullName evidence="4">Uncharacterized protein</fullName>
    </submittedName>
</protein>
<reference evidence="4 5" key="1">
    <citation type="journal article" date="2018" name="Front. Microbiol.">
        <title>Prospects for Fungal Bioremediation of Acidic Radioactive Waste Sites: Characterization and Genome Sequence of Rhodotorula taiwanensis MD1149.</title>
        <authorList>
            <person name="Tkavc R."/>
            <person name="Matrosova V.Y."/>
            <person name="Grichenko O.E."/>
            <person name="Gostincar C."/>
            <person name="Volpe R.P."/>
            <person name="Klimenkova P."/>
            <person name="Gaidamakova E.K."/>
            <person name="Zhou C.E."/>
            <person name="Stewart B.J."/>
            <person name="Lyman M.G."/>
            <person name="Malfatti S.A."/>
            <person name="Rubinfeld B."/>
            <person name="Courtot M."/>
            <person name="Singh J."/>
            <person name="Dalgard C.L."/>
            <person name="Hamilton T."/>
            <person name="Frey K.G."/>
            <person name="Gunde-Cimerman N."/>
            <person name="Dugan L."/>
            <person name="Daly M.J."/>
        </authorList>
    </citation>
    <scope>NUCLEOTIDE SEQUENCE [LARGE SCALE GENOMIC DNA]</scope>
    <source>
        <strain evidence="4 5">MD1149</strain>
    </source>
</reference>
<dbReference type="InterPro" id="IPR036885">
    <property type="entry name" value="SWIB_MDM2_dom_sf"/>
</dbReference>
<dbReference type="EMBL" id="PJQD01000008">
    <property type="protein sequence ID" value="POY76092.1"/>
    <property type="molecule type" value="Genomic_DNA"/>
</dbReference>
<dbReference type="Pfam" id="PF08766">
    <property type="entry name" value="DEK_C"/>
    <property type="match status" value="1"/>
</dbReference>
<dbReference type="InterPro" id="IPR019835">
    <property type="entry name" value="SWIB_domain"/>
</dbReference>
<gene>
    <name evidence="4" type="ORF">BMF94_0815</name>
</gene>
<dbReference type="SUPFAM" id="SSF109715">
    <property type="entry name" value="DEK C-terminal domain"/>
    <property type="match status" value="1"/>
</dbReference>
<feature type="compositionally biased region" description="Basic residues" evidence="1">
    <location>
        <begin position="160"/>
        <end position="171"/>
    </location>
</feature>
<proteinExistence type="predicted"/>
<dbReference type="PROSITE" id="PS51925">
    <property type="entry name" value="SWIB_MDM2"/>
    <property type="match status" value="1"/>
</dbReference>
<feature type="region of interest" description="Disordered" evidence="1">
    <location>
        <begin position="276"/>
        <end position="329"/>
    </location>
</feature>
<dbReference type="InterPro" id="IPR003121">
    <property type="entry name" value="SWIB_MDM2_domain"/>
</dbReference>
<dbReference type="SMART" id="SM00151">
    <property type="entry name" value="SWIB"/>
    <property type="match status" value="1"/>
</dbReference>
<dbReference type="Proteomes" id="UP000237144">
    <property type="component" value="Unassembled WGS sequence"/>
</dbReference>
<dbReference type="STRING" id="741276.A0A2S5BH54"/>
<dbReference type="OrthoDB" id="10251073at2759"/>
<evidence type="ECO:0000259" key="2">
    <source>
        <dbReference type="PROSITE" id="PS51925"/>
    </source>
</evidence>
<dbReference type="AlphaFoldDB" id="A0A2S5BH54"/>
<organism evidence="4 5">
    <name type="scientific">Rhodotorula taiwanensis</name>
    <dbReference type="NCBI Taxonomy" id="741276"/>
    <lineage>
        <taxon>Eukaryota</taxon>
        <taxon>Fungi</taxon>
        <taxon>Dikarya</taxon>
        <taxon>Basidiomycota</taxon>
        <taxon>Pucciniomycotina</taxon>
        <taxon>Microbotryomycetes</taxon>
        <taxon>Sporidiobolales</taxon>
        <taxon>Sporidiobolaceae</taxon>
        <taxon>Rhodotorula</taxon>
    </lineage>
</organism>
<dbReference type="Gene3D" id="1.10.10.60">
    <property type="entry name" value="Homeodomain-like"/>
    <property type="match status" value="1"/>
</dbReference>
<dbReference type="Pfam" id="PF02201">
    <property type="entry name" value="SWIB"/>
    <property type="match status" value="1"/>
</dbReference>
<dbReference type="SUPFAM" id="SSF47592">
    <property type="entry name" value="SWIB/MDM2 domain"/>
    <property type="match status" value="1"/>
</dbReference>
<evidence type="ECO:0000256" key="1">
    <source>
        <dbReference type="SAM" id="MobiDB-lite"/>
    </source>
</evidence>
<feature type="region of interest" description="Disordered" evidence="1">
    <location>
        <begin position="141"/>
        <end position="185"/>
    </location>
</feature>